<evidence type="ECO:0000313" key="2">
    <source>
        <dbReference type="Proteomes" id="UP000270834"/>
    </source>
</evidence>
<organism evidence="1 2">
    <name type="scientific">Pseudomonas aeruginosa</name>
    <dbReference type="NCBI Taxonomy" id="287"/>
    <lineage>
        <taxon>Bacteria</taxon>
        <taxon>Pseudomonadati</taxon>
        <taxon>Pseudomonadota</taxon>
        <taxon>Gammaproteobacteria</taxon>
        <taxon>Pseudomonadales</taxon>
        <taxon>Pseudomonadaceae</taxon>
        <taxon>Pseudomonas</taxon>
    </lineage>
</organism>
<dbReference type="Proteomes" id="UP000270834">
    <property type="component" value="Unassembled WGS sequence"/>
</dbReference>
<name>A0A3M5DD61_PSEAI</name>
<reference evidence="1 2" key="1">
    <citation type="submission" date="2018-08" db="EMBL/GenBank/DDBJ databases">
        <title>Recombination of ecologically and evolutionarily significant loci maintains genetic cohesion in the Pseudomonas syringae species complex.</title>
        <authorList>
            <person name="Dillon M."/>
            <person name="Thakur S."/>
            <person name="Almeida R.N.D."/>
            <person name="Weir B.S."/>
            <person name="Guttman D.S."/>
        </authorList>
    </citation>
    <scope>NUCLEOTIDE SEQUENCE [LARGE SCALE GENOMIC DNA]</scope>
    <source>
        <strain evidence="1 2">ICMP 7846</strain>
    </source>
</reference>
<protein>
    <submittedName>
        <fullName evidence="1">Uncharacterized protein</fullName>
    </submittedName>
</protein>
<evidence type="ECO:0000313" key="1">
    <source>
        <dbReference type="EMBL" id="RMS47524.1"/>
    </source>
</evidence>
<gene>
    <name evidence="1" type="ORF">ALP65_01320</name>
</gene>
<sequence length="78" mass="8458">MSSLCFGSGMSMRTLFSLLVGVVLAGFSGLAAQAAPAPFYKWQSKLDGQVACMQTSPGDGWVRLDGPYRDLRCREPLR</sequence>
<accession>A0A3M5DD61</accession>
<proteinExistence type="predicted"/>
<dbReference type="EMBL" id="RBSQ01001132">
    <property type="protein sequence ID" value="RMS47524.1"/>
    <property type="molecule type" value="Genomic_DNA"/>
</dbReference>
<comment type="caution">
    <text evidence="1">The sequence shown here is derived from an EMBL/GenBank/DDBJ whole genome shotgun (WGS) entry which is preliminary data.</text>
</comment>
<dbReference type="AlphaFoldDB" id="A0A3M5DD61"/>